<dbReference type="AlphaFoldDB" id="V4LXZ7"/>
<dbReference type="PANTHER" id="PTHR11945">
    <property type="entry name" value="MADS BOX PROTEIN"/>
    <property type="match status" value="1"/>
</dbReference>
<evidence type="ECO:0000256" key="4">
    <source>
        <dbReference type="ARBA" id="ARBA00023163"/>
    </source>
</evidence>
<evidence type="ECO:0000259" key="7">
    <source>
        <dbReference type="PROSITE" id="PS50066"/>
    </source>
</evidence>
<dbReference type="SMART" id="SM00432">
    <property type="entry name" value="MADS"/>
    <property type="match status" value="1"/>
</dbReference>
<proteinExistence type="predicted"/>
<dbReference type="GO" id="GO:0000978">
    <property type="term" value="F:RNA polymerase II cis-regulatory region sequence-specific DNA binding"/>
    <property type="evidence" value="ECO:0007669"/>
    <property type="project" value="TreeGrafter"/>
</dbReference>
<keyword evidence="9" id="KW-1185">Reference proteome</keyword>
<dbReference type="STRING" id="72664.V4LXZ7"/>
<evidence type="ECO:0000256" key="6">
    <source>
        <dbReference type="SAM" id="Coils"/>
    </source>
</evidence>
<sequence length="244" mass="28496">MARVYRGRRKLPMVKMEKASNLQVTFSKRKYGFFKKASELCTLCGVEMGVVVFSPSRKMFYFGNPDIKSVINRFENYLHGPYMCFEDGPNTTIQDLNSQLTQELAKLKVEKERKKFLDKIRNKREEIEKWWENPPNQLDLPQTTCLISVLENLRMELETQPSQPSQAIVPQNCYGGSYNNIVGGGNIDLFDQGRMFDVNALNYDPNMVIPNYGPMFGYSDNYNVFDVFDPRYNMNWPEYNQSQY</sequence>
<dbReference type="KEGG" id="eus:EUTSA_v10028255mg"/>
<keyword evidence="2" id="KW-0805">Transcription regulation</keyword>
<evidence type="ECO:0000313" key="8">
    <source>
        <dbReference type="EMBL" id="ESQ47402.1"/>
    </source>
</evidence>
<dbReference type="eggNOG" id="KOG0014">
    <property type="taxonomic scope" value="Eukaryota"/>
</dbReference>
<keyword evidence="6" id="KW-0175">Coiled coil</keyword>
<dbReference type="Gene3D" id="3.40.1810.10">
    <property type="entry name" value="Transcription factor, MADS-box"/>
    <property type="match status" value="1"/>
</dbReference>
<dbReference type="InterPro" id="IPR002100">
    <property type="entry name" value="TF_MADSbox"/>
</dbReference>
<dbReference type="PROSITE" id="PS50066">
    <property type="entry name" value="MADS_BOX_2"/>
    <property type="match status" value="1"/>
</dbReference>
<dbReference type="Gramene" id="ESQ47402">
    <property type="protein sequence ID" value="ESQ47402"/>
    <property type="gene ID" value="EUTSA_v10028255mg"/>
</dbReference>
<dbReference type="Pfam" id="PF00319">
    <property type="entry name" value="SRF-TF"/>
    <property type="match status" value="1"/>
</dbReference>
<dbReference type="GO" id="GO:0046983">
    <property type="term" value="F:protein dimerization activity"/>
    <property type="evidence" value="ECO:0007669"/>
    <property type="project" value="InterPro"/>
</dbReference>
<reference evidence="8 9" key="1">
    <citation type="journal article" date="2013" name="Front. Plant Sci.">
        <title>The Reference Genome of the Halophytic Plant Eutrema salsugineum.</title>
        <authorList>
            <person name="Yang R."/>
            <person name="Jarvis D.E."/>
            <person name="Chen H."/>
            <person name="Beilstein M.A."/>
            <person name="Grimwood J."/>
            <person name="Jenkins J."/>
            <person name="Shu S."/>
            <person name="Prochnik S."/>
            <person name="Xin M."/>
            <person name="Ma C."/>
            <person name="Schmutz J."/>
            <person name="Wing R.A."/>
            <person name="Mitchell-Olds T."/>
            <person name="Schumaker K.S."/>
            <person name="Wang X."/>
        </authorList>
    </citation>
    <scope>NUCLEOTIDE SEQUENCE [LARGE SCALE GENOMIC DNA]</scope>
</reference>
<protein>
    <recommendedName>
        <fullName evidence="7">MADS-box domain-containing protein</fullName>
    </recommendedName>
</protein>
<keyword evidence="5" id="KW-0539">Nucleus</keyword>
<dbReference type="SUPFAM" id="SSF55455">
    <property type="entry name" value="SRF-like"/>
    <property type="match status" value="1"/>
</dbReference>
<dbReference type="Proteomes" id="UP000030689">
    <property type="component" value="Unassembled WGS sequence"/>
</dbReference>
<keyword evidence="3" id="KW-0238">DNA-binding</keyword>
<dbReference type="FunFam" id="3.40.1810.10:FF:000006">
    <property type="entry name" value="Agamous-like MADS-box protein AGL62"/>
    <property type="match status" value="1"/>
</dbReference>
<dbReference type="GO" id="GO:0000981">
    <property type="term" value="F:DNA-binding transcription factor activity, RNA polymerase II-specific"/>
    <property type="evidence" value="ECO:0007669"/>
    <property type="project" value="TreeGrafter"/>
</dbReference>
<evidence type="ECO:0000256" key="5">
    <source>
        <dbReference type="ARBA" id="ARBA00023242"/>
    </source>
</evidence>
<dbReference type="EMBL" id="KI517416">
    <property type="protein sequence ID" value="ESQ47402.1"/>
    <property type="molecule type" value="Genomic_DNA"/>
</dbReference>
<dbReference type="GO" id="GO:0005634">
    <property type="term" value="C:nucleus"/>
    <property type="evidence" value="ECO:0007669"/>
    <property type="project" value="UniProtKB-SubCell"/>
</dbReference>
<keyword evidence="4" id="KW-0804">Transcription</keyword>
<feature type="domain" description="MADS-box" evidence="7">
    <location>
        <begin position="6"/>
        <end position="66"/>
    </location>
</feature>
<dbReference type="OMA" id="CFEDGPN"/>
<comment type="subcellular location">
    <subcellularLocation>
        <location evidence="1">Nucleus</location>
    </subcellularLocation>
</comment>
<name>V4LXZ7_EUTSA</name>
<dbReference type="PANTHER" id="PTHR11945:SF629">
    <property type="entry name" value="OS02G0164450 PROTEIN"/>
    <property type="match status" value="1"/>
</dbReference>
<evidence type="ECO:0000256" key="1">
    <source>
        <dbReference type="ARBA" id="ARBA00004123"/>
    </source>
</evidence>
<evidence type="ECO:0000256" key="2">
    <source>
        <dbReference type="ARBA" id="ARBA00023015"/>
    </source>
</evidence>
<dbReference type="PRINTS" id="PR00404">
    <property type="entry name" value="MADSDOMAIN"/>
</dbReference>
<evidence type="ECO:0000313" key="9">
    <source>
        <dbReference type="Proteomes" id="UP000030689"/>
    </source>
</evidence>
<organism evidence="8 9">
    <name type="scientific">Eutrema salsugineum</name>
    <name type="common">Saltwater cress</name>
    <name type="synonym">Sisymbrium salsugineum</name>
    <dbReference type="NCBI Taxonomy" id="72664"/>
    <lineage>
        <taxon>Eukaryota</taxon>
        <taxon>Viridiplantae</taxon>
        <taxon>Streptophyta</taxon>
        <taxon>Embryophyta</taxon>
        <taxon>Tracheophyta</taxon>
        <taxon>Spermatophyta</taxon>
        <taxon>Magnoliopsida</taxon>
        <taxon>eudicotyledons</taxon>
        <taxon>Gunneridae</taxon>
        <taxon>Pentapetalae</taxon>
        <taxon>rosids</taxon>
        <taxon>malvids</taxon>
        <taxon>Brassicales</taxon>
        <taxon>Brassicaceae</taxon>
        <taxon>Eutremeae</taxon>
        <taxon>Eutrema</taxon>
    </lineage>
</organism>
<dbReference type="InterPro" id="IPR036879">
    <property type="entry name" value="TF_MADSbox_sf"/>
</dbReference>
<gene>
    <name evidence="8" type="ORF">EUTSA_v10028255mg</name>
</gene>
<dbReference type="OrthoDB" id="2284405at2759"/>
<feature type="coiled-coil region" evidence="6">
    <location>
        <begin position="90"/>
        <end position="126"/>
    </location>
</feature>
<evidence type="ECO:0000256" key="3">
    <source>
        <dbReference type="ARBA" id="ARBA00023125"/>
    </source>
</evidence>
<accession>V4LXZ7</accession>